<evidence type="ECO:0000256" key="1">
    <source>
        <dbReference type="ARBA" id="ARBA00022553"/>
    </source>
</evidence>
<dbReference type="InterPro" id="IPR016032">
    <property type="entry name" value="Sig_transdc_resp-reg_C-effctor"/>
</dbReference>
<dbReference type="SMART" id="SM00862">
    <property type="entry name" value="Trans_reg_C"/>
    <property type="match status" value="1"/>
</dbReference>
<evidence type="ECO:0008006" key="12">
    <source>
        <dbReference type="Google" id="ProtNLM"/>
    </source>
</evidence>
<dbReference type="SUPFAM" id="SSF52172">
    <property type="entry name" value="CheY-like"/>
    <property type="match status" value="1"/>
</dbReference>
<name>A0A266Q9Z2_9GAMM</name>
<dbReference type="Proteomes" id="UP000216101">
    <property type="component" value="Unassembled WGS sequence"/>
</dbReference>
<dbReference type="Pfam" id="PF00486">
    <property type="entry name" value="Trans_reg_C"/>
    <property type="match status" value="1"/>
</dbReference>
<protein>
    <recommendedName>
        <fullName evidence="12">DNA-binding response regulator</fullName>
    </recommendedName>
</protein>
<dbReference type="GO" id="GO:0032993">
    <property type="term" value="C:protein-DNA complex"/>
    <property type="evidence" value="ECO:0007669"/>
    <property type="project" value="TreeGrafter"/>
</dbReference>
<keyword evidence="2" id="KW-0902">Two-component regulatory system</keyword>
<gene>
    <name evidence="10" type="ORF">CBP51_06520</name>
</gene>
<evidence type="ECO:0000256" key="2">
    <source>
        <dbReference type="ARBA" id="ARBA00023012"/>
    </source>
</evidence>
<evidence type="ECO:0000256" key="4">
    <source>
        <dbReference type="ARBA" id="ARBA00023125"/>
    </source>
</evidence>
<sequence>MTTPRILVIEDNADLRIEIVDYLNFSSYYARSVGSINEMQRALMDSHWDILLLDLGLPDGDGIATTTQLRETYGLQLGIIVVTARGQVEDRVEAISAGADAYLIKPINLKELCVTINHLYRRLQDKGRGDDAVWQLDRQLLQLQCPNKRKVALTMTEALLLDVLIANKGDAVSRELLCDCLPPSSLRHDTRRLDAILSRLRTKVKNETDISLPIHTMRNKGYVFSTDSRT</sequence>
<evidence type="ECO:0000259" key="8">
    <source>
        <dbReference type="PROSITE" id="PS50110"/>
    </source>
</evidence>
<dbReference type="Pfam" id="PF00072">
    <property type="entry name" value="Response_reg"/>
    <property type="match status" value="1"/>
</dbReference>
<feature type="domain" description="Response regulatory" evidence="8">
    <location>
        <begin position="5"/>
        <end position="120"/>
    </location>
</feature>
<feature type="modified residue" description="4-aspartylphosphate" evidence="6">
    <location>
        <position position="54"/>
    </location>
</feature>
<dbReference type="Gene3D" id="3.40.50.2300">
    <property type="match status" value="1"/>
</dbReference>
<proteinExistence type="predicted"/>
<dbReference type="PANTHER" id="PTHR48111:SF1">
    <property type="entry name" value="TWO-COMPONENT RESPONSE REGULATOR ORR33"/>
    <property type="match status" value="1"/>
</dbReference>
<dbReference type="InterPro" id="IPR001867">
    <property type="entry name" value="OmpR/PhoB-type_DNA-bd"/>
</dbReference>
<dbReference type="InterPro" id="IPR001789">
    <property type="entry name" value="Sig_transdc_resp-reg_receiver"/>
</dbReference>
<dbReference type="AlphaFoldDB" id="A0A266Q9Z2"/>
<dbReference type="InterPro" id="IPR039420">
    <property type="entry name" value="WalR-like"/>
</dbReference>
<dbReference type="InterPro" id="IPR036388">
    <property type="entry name" value="WH-like_DNA-bd_sf"/>
</dbReference>
<keyword evidence="3" id="KW-0805">Transcription regulation</keyword>
<dbReference type="GO" id="GO:0005829">
    <property type="term" value="C:cytosol"/>
    <property type="evidence" value="ECO:0007669"/>
    <property type="project" value="TreeGrafter"/>
</dbReference>
<dbReference type="SUPFAM" id="SSF46894">
    <property type="entry name" value="C-terminal effector domain of the bipartite response regulators"/>
    <property type="match status" value="1"/>
</dbReference>
<dbReference type="GO" id="GO:0006355">
    <property type="term" value="P:regulation of DNA-templated transcription"/>
    <property type="evidence" value="ECO:0007669"/>
    <property type="project" value="InterPro"/>
</dbReference>
<dbReference type="Gene3D" id="1.10.10.10">
    <property type="entry name" value="Winged helix-like DNA-binding domain superfamily/Winged helix DNA-binding domain"/>
    <property type="match status" value="1"/>
</dbReference>
<evidence type="ECO:0000313" key="10">
    <source>
        <dbReference type="EMBL" id="OZY86665.1"/>
    </source>
</evidence>
<dbReference type="GO" id="GO:0000976">
    <property type="term" value="F:transcription cis-regulatory region binding"/>
    <property type="evidence" value="ECO:0007669"/>
    <property type="project" value="TreeGrafter"/>
</dbReference>
<dbReference type="PROSITE" id="PS50110">
    <property type="entry name" value="RESPONSE_REGULATORY"/>
    <property type="match status" value="1"/>
</dbReference>
<dbReference type="EMBL" id="NHNI01000001">
    <property type="protein sequence ID" value="OZY86665.1"/>
    <property type="molecule type" value="Genomic_DNA"/>
</dbReference>
<evidence type="ECO:0000256" key="7">
    <source>
        <dbReference type="PROSITE-ProRule" id="PRU01091"/>
    </source>
</evidence>
<comment type="caution">
    <text evidence="10">The sequence shown here is derived from an EMBL/GenBank/DDBJ whole genome shotgun (WGS) entry which is preliminary data.</text>
</comment>
<evidence type="ECO:0000256" key="6">
    <source>
        <dbReference type="PROSITE-ProRule" id="PRU00169"/>
    </source>
</evidence>
<keyword evidence="11" id="KW-1185">Reference proteome</keyword>
<keyword evidence="5" id="KW-0804">Transcription</keyword>
<dbReference type="GO" id="GO:0000156">
    <property type="term" value="F:phosphorelay response regulator activity"/>
    <property type="evidence" value="ECO:0007669"/>
    <property type="project" value="TreeGrafter"/>
</dbReference>
<accession>A0A266Q9Z2</accession>
<dbReference type="RefSeq" id="WP_078045386.1">
    <property type="nucleotide sequence ID" value="NZ_NHNI01000001.1"/>
</dbReference>
<evidence type="ECO:0000259" key="9">
    <source>
        <dbReference type="PROSITE" id="PS51755"/>
    </source>
</evidence>
<dbReference type="SMART" id="SM00448">
    <property type="entry name" value="REC"/>
    <property type="match status" value="1"/>
</dbReference>
<evidence type="ECO:0000313" key="11">
    <source>
        <dbReference type="Proteomes" id="UP000216101"/>
    </source>
</evidence>
<keyword evidence="1 6" id="KW-0597">Phosphoprotein</keyword>
<dbReference type="CDD" id="cd00383">
    <property type="entry name" value="trans_reg_C"/>
    <property type="match status" value="1"/>
</dbReference>
<keyword evidence="4 7" id="KW-0238">DNA-binding</keyword>
<feature type="domain" description="OmpR/PhoB-type" evidence="9">
    <location>
        <begin position="124"/>
        <end position="226"/>
    </location>
</feature>
<evidence type="ECO:0000256" key="3">
    <source>
        <dbReference type="ARBA" id="ARBA00023015"/>
    </source>
</evidence>
<dbReference type="InterPro" id="IPR011006">
    <property type="entry name" value="CheY-like_superfamily"/>
</dbReference>
<reference evidence="11" key="1">
    <citation type="submission" date="2017-05" db="EMBL/GenBank/DDBJ databases">
        <authorList>
            <person name="Barney B.M."/>
        </authorList>
    </citation>
    <scope>NUCLEOTIDE SEQUENCE [LARGE SCALE GENOMIC DNA]</scope>
    <source>
        <strain evidence="11">PSBB022</strain>
    </source>
</reference>
<dbReference type="PANTHER" id="PTHR48111">
    <property type="entry name" value="REGULATOR OF RPOS"/>
    <property type="match status" value="1"/>
</dbReference>
<dbReference type="PROSITE" id="PS51755">
    <property type="entry name" value="OMPR_PHOB"/>
    <property type="match status" value="1"/>
</dbReference>
<feature type="DNA-binding region" description="OmpR/PhoB-type" evidence="7">
    <location>
        <begin position="124"/>
        <end position="226"/>
    </location>
</feature>
<organism evidence="10 11">
    <name type="scientific">Cellvibrio mixtus</name>
    <dbReference type="NCBI Taxonomy" id="39650"/>
    <lineage>
        <taxon>Bacteria</taxon>
        <taxon>Pseudomonadati</taxon>
        <taxon>Pseudomonadota</taxon>
        <taxon>Gammaproteobacteria</taxon>
        <taxon>Cellvibrionales</taxon>
        <taxon>Cellvibrionaceae</taxon>
        <taxon>Cellvibrio</taxon>
    </lineage>
</organism>
<evidence type="ECO:0000256" key="5">
    <source>
        <dbReference type="ARBA" id="ARBA00023163"/>
    </source>
</evidence>